<evidence type="ECO:0000313" key="7">
    <source>
        <dbReference type="Proteomes" id="UP000199251"/>
    </source>
</evidence>
<dbReference type="Gene3D" id="3.90.640.10">
    <property type="entry name" value="Actin, Chain A, domain 4"/>
    <property type="match status" value="1"/>
</dbReference>
<dbReference type="Proteomes" id="UP000199251">
    <property type="component" value="Unassembled WGS sequence"/>
</dbReference>
<dbReference type="GO" id="GO:0140662">
    <property type="term" value="F:ATP-dependent protein folding chaperone"/>
    <property type="evidence" value="ECO:0007669"/>
    <property type="project" value="InterPro"/>
</dbReference>
<keyword evidence="1" id="KW-0547">Nucleotide-binding</keyword>
<dbReference type="EMBL" id="CTEE01000001">
    <property type="protein sequence ID" value="CQD16474.1"/>
    <property type="molecule type" value="Genomic_DNA"/>
</dbReference>
<evidence type="ECO:0000256" key="2">
    <source>
        <dbReference type="ARBA" id="ARBA00022840"/>
    </source>
</evidence>
<feature type="compositionally biased region" description="Low complexity" evidence="4">
    <location>
        <begin position="515"/>
        <end position="524"/>
    </location>
</feature>
<feature type="compositionally biased region" description="Pro residues" evidence="4">
    <location>
        <begin position="542"/>
        <end position="554"/>
    </location>
</feature>
<keyword evidence="5" id="KW-1133">Transmembrane helix</keyword>
<organism evidence="6 7">
    <name type="scientific">Mycobacterium lentiflavum</name>
    <dbReference type="NCBI Taxonomy" id="141349"/>
    <lineage>
        <taxon>Bacteria</taxon>
        <taxon>Bacillati</taxon>
        <taxon>Actinomycetota</taxon>
        <taxon>Actinomycetes</taxon>
        <taxon>Mycobacteriales</taxon>
        <taxon>Mycobacteriaceae</taxon>
        <taxon>Mycobacterium</taxon>
        <taxon>Mycobacterium simiae complex</taxon>
    </lineage>
</organism>
<dbReference type="RefSeq" id="WP_090603560.1">
    <property type="nucleotide sequence ID" value="NZ_CTEE01000001.1"/>
</dbReference>
<proteinExistence type="predicted"/>
<dbReference type="AlphaFoldDB" id="A0A0E4GZP6"/>
<feature type="region of interest" description="Disordered" evidence="4">
    <location>
        <begin position="422"/>
        <end position="449"/>
    </location>
</feature>
<evidence type="ECO:0000256" key="4">
    <source>
        <dbReference type="SAM" id="MobiDB-lite"/>
    </source>
</evidence>
<accession>A0A0E4GZP6</accession>
<dbReference type="InterPro" id="IPR043129">
    <property type="entry name" value="ATPase_NBD"/>
</dbReference>
<feature type="transmembrane region" description="Helical" evidence="5">
    <location>
        <begin position="456"/>
        <end position="479"/>
    </location>
</feature>
<evidence type="ECO:0000256" key="1">
    <source>
        <dbReference type="ARBA" id="ARBA00022741"/>
    </source>
</evidence>
<reference evidence="6 7" key="1">
    <citation type="submission" date="2015-03" db="EMBL/GenBank/DDBJ databases">
        <authorList>
            <person name="Urmite Genomes"/>
        </authorList>
    </citation>
    <scope>NUCLEOTIDE SEQUENCE [LARGE SCALE GENOMIC DNA]</scope>
    <source>
        <strain evidence="6 7">CSUR P1491</strain>
    </source>
</reference>
<dbReference type="SUPFAM" id="SSF53067">
    <property type="entry name" value="Actin-like ATPase domain"/>
    <property type="match status" value="1"/>
</dbReference>
<keyword evidence="2" id="KW-0067">ATP-binding</keyword>
<feature type="compositionally biased region" description="Low complexity" evidence="4">
    <location>
        <begin position="496"/>
        <end position="507"/>
    </location>
</feature>
<feature type="region of interest" description="Disordered" evidence="4">
    <location>
        <begin position="480"/>
        <end position="588"/>
    </location>
</feature>
<name>A0A0E4GZP6_MYCLN</name>
<dbReference type="PANTHER" id="PTHR42749:SF1">
    <property type="entry name" value="CELL SHAPE-DETERMINING PROTEIN MREB"/>
    <property type="match status" value="1"/>
</dbReference>
<dbReference type="Gene3D" id="3.30.420.40">
    <property type="match status" value="2"/>
</dbReference>
<gene>
    <name evidence="6" type="ORF">BN1232_03563</name>
</gene>
<evidence type="ECO:0000313" key="6">
    <source>
        <dbReference type="EMBL" id="CQD16474.1"/>
    </source>
</evidence>
<keyword evidence="5" id="KW-0472">Membrane</keyword>
<dbReference type="InterPro" id="IPR013126">
    <property type="entry name" value="Hsp_70_fam"/>
</dbReference>
<feature type="compositionally biased region" description="Pro residues" evidence="4">
    <location>
        <begin position="561"/>
        <end position="588"/>
    </location>
</feature>
<dbReference type="OrthoDB" id="5173286at2"/>
<keyword evidence="3" id="KW-0143">Chaperone</keyword>
<dbReference type="GO" id="GO:0005524">
    <property type="term" value="F:ATP binding"/>
    <property type="evidence" value="ECO:0007669"/>
    <property type="project" value="UniProtKB-KW"/>
</dbReference>
<dbReference type="STRING" id="141349.BN1232_03563"/>
<evidence type="ECO:0000256" key="3">
    <source>
        <dbReference type="ARBA" id="ARBA00023186"/>
    </source>
</evidence>
<dbReference type="CDD" id="cd10170">
    <property type="entry name" value="ASKHA_NBD_HSP70"/>
    <property type="match status" value="1"/>
</dbReference>
<protein>
    <submittedName>
        <fullName evidence="6">Proline rich protein</fullName>
    </submittedName>
</protein>
<dbReference type="Pfam" id="PF00012">
    <property type="entry name" value="HSP70"/>
    <property type="match status" value="1"/>
</dbReference>
<keyword evidence="5" id="KW-0812">Transmembrane</keyword>
<evidence type="ECO:0000256" key="5">
    <source>
        <dbReference type="SAM" id="Phobius"/>
    </source>
</evidence>
<sequence length="611" mass="61611">MSDGATPALGLSIGATNFAAVTADQAITRKPVMTLFRERVPEIGVPGENPRLDQPGLVITDFVDRVGDPIGIVAADGSVHRSEVLAADGLRALAYAATNGADLPENVAVTHPAHWGSNAVDALGSALSRVPEWANRDRPLTLIPDAAATLFAARANPGIPARGTVAVCDFGGSGSSITLMDAAGDYQPLAPTVRHLDFSGDLIDQALLTTVLANLPSADSFDPSGTSAIGPLSRLRTGCRTAKEQLSTSTVATLAEGLPGIPGEIRLTRNELDDAIRTSLTNFVAVLDETLARNGIRDLVAVVSVGGGANIPAVTTMLSGHLRVPVVTTPRPQLAPAIGAALRATRGPAETSATLLTPSVSRATAAAMAAAPAAPVAVEERQPVLTHASEPVSSLMPALAWSEAADESRMMPAAAAQIPNHVGGSGYTSARPALNFEQPAQPRREKKAPVVPWSRLPGMVVIGTAVAVLLVGIALAIGLSDDKPATTPNPGVKTSPATAPPANGAAPQPVPPSQAPITGQAAPQPAAPPPTADAPAPAAVDTPPPAAVDTPPPAAIDTPVPAAPPPPPVEAPAPPPVPQIPAPAPHVPPIPAIPPIPRIPGLGLPIPGFGG</sequence>
<dbReference type="PANTHER" id="PTHR42749">
    <property type="entry name" value="CELL SHAPE-DETERMINING PROTEIN MREB"/>
    <property type="match status" value="1"/>
</dbReference>